<feature type="binding site" evidence="9">
    <location>
        <begin position="54"/>
        <end position="56"/>
    </location>
    <ligand>
        <name>substrate</name>
    </ligand>
</feature>
<dbReference type="CDD" id="cd05006">
    <property type="entry name" value="SIS_GmhA"/>
    <property type="match status" value="1"/>
</dbReference>
<dbReference type="PROSITE" id="PS51464">
    <property type="entry name" value="SIS"/>
    <property type="match status" value="1"/>
</dbReference>
<dbReference type="STRING" id="1817883.A3G31_12200"/>
<comment type="caution">
    <text evidence="9">Lacks conserved residue(s) required for the propagation of feature annotation.</text>
</comment>
<dbReference type="GO" id="GO:0097367">
    <property type="term" value="F:carbohydrate derivative binding"/>
    <property type="evidence" value="ECO:0007669"/>
    <property type="project" value="InterPro"/>
</dbReference>
<evidence type="ECO:0000256" key="5">
    <source>
        <dbReference type="ARBA" id="ARBA00022723"/>
    </source>
</evidence>
<feature type="domain" description="SIS" evidence="10">
    <location>
        <begin position="39"/>
        <end position="195"/>
    </location>
</feature>
<dbReference type="UniPathway" id="UPA00041">
    <property type="reaction ID" value="UER00436"/>
</dbReference>
<evidence type="ECO:0000256" key="4">
    <source>
        <dbReference type="ARBA" id="ARBA00022490"/>
    </source>
</evidence>
<dbReference type="GO" id="GO:0005737">
    <property type="term" value="C:cytoplasm"/>
    <property type="evidence" value="ECO:0007669"/>
    <property type="project" value="UniProtKB-SubCell"/>
</dbReference>
<gene>
    <name evidence="9" type="primary">gmhA</name>
    <name evidence="11" type="ORF">A3G31_12200</name>
</gene>
<evidence type="ECO:0000313" key="11">
    <source>
        <dbReference type="EMBL" id="OGL54397.1"/>
    </source>
</evidence>
<evidence type="ECO:0000256" key="9">
    <source>
        <dbReference type="HAMAP-Rule" id="MF_00067"/>
    </source>
</evidence>
<comment type="miscellaneous">
    <text evidence="9">The reaction produces a racemic mixture of D-glycero-alpha-D-manno-heptose 7-phosphate and D-glycero-beta-D-manno-heptose 7-phosphate.</text>
</comment>
<dbReference type="InterPro" id="IPR001347">
    <property type="entry name" value="SIS_dom"/>
</dbReference>
<feature type="binding site" evidence="9">
    <location>
        <position position="63"/>
    </location>
    <ligand>
        <name>Zn(2+)</name>
        <dbReference type="ChEBI" id="CHEBI:29105"/>
    </ligand>
</feature>
<keyword evidence="6 9" id="KW-0862">Zinc</keyword>
<dbReference type="EC" id="5.3.1.28" evidence="9"/>
<dbReference type="GO" id="GO:0005975">
    <property type="term" value="P:carbohydrate metabolic process"/>
    <property type="evidence" value="ECO:0007669"/>
    <property type="project" value="UniProtKB-UniRule"/>
</dbReference>
<comment type="cofactor">
    <cofactor evidence="9">
        <name>Zn(2+)</name>
        <dbReference type="ChEBI" id="CHEBI:29105"/>
    </cofactor>
    <text evidence="9">Binds 1 zinc ion per subunit.</text>
</comment>
<keyword evidence="5 9" id="KW-0479">Metal-binding</keyword>
<evidence type="ECO:0000256" key="7">
    <source>
        <dbReference type="ARBA" id="ARBA00023235"/>
    </source>
</evidence>
<dbReference type="SUPFAM" id="SSF53697">
    <property type="entry name" value="SIS domain"/>
    <property type="match status" value="1"/>
</dbReference>
<name>A0A1F7SMG6_9BACT</name>
<keyword evidence="4 9" id="KW-0963">Cytoplasm</keyword>
<feature type="binding site" evidence="9">
    <location>
        <begin position="122"/>
        <end position="124"/>
    </location>
    <ligand>
        <name>substrate</name>
    </ligand>
</feature>
<dbReference type="Proteomes" id="UP000178082">
    <property type="component" value="Unassembled WGS sequence"/>
</dbReference>
<reference evidence="11 12" key="1">
    <citation type="journal article" date="2016" name="Nat. Commun.">
        <title>Thousands of microbial genomes shed light on interconnected biogeochemical processes in an aquifer system.</title>
        <authorList>
            <person name="Anantharaman K."/>
            <person name="Brown C.T."/>
            <person name="Hug L.A."/>
            <person name="Sharon I."/>
            <person name="Castelle C.J."/>
            <person name="Probst A.J."/>
            <person name="Thomas B.C."/>
            <person name="Singh A."/>
            <person name="Wilkins M.J."/>
            <person name="Karaoz U."/>
            <person name="Brodie E.L."/>
            <person name="Williams K.H."/>
            <person name="Hubbard S.S."/>
            <person name="Banfield J.F."/>
        </authorList>
    </citation>
    <scope>NUCLEOTIDE SEQUENCE [LARGE SCALE GENOMIC DNA]</scope>
</reference>
<accession>A0A1F7SMG6</accession>
<dbReference type="HAMAP" id="MF_00067">
    <property type="entry name" value="GmhA"/>
    <property type="match status" value="1"/>
</dbReference>
<dbReference type="PANTHER" id="PTHR30390">
    <property type="entry name" value="SEDOHEPTULOSE 7-PHOSPHATE ISOMERASE / DNAA INITIATOR-ASSOCIATING FACTOR FOR REPLICATION INITIATION"/>
    <property type="match status" value="1"/>
</dbReference>
<keyword evidence="7 9" id="KW-0413">Isomerase</keyword>
<feature type="binding site" evidence="9">
    <location>
        <position position="67"/>
    </location>
    <ligand>
        <name>substrate</name>
    </ligand>
</feature>
<dbReference type="AlphaFoldDB" id="A0A1F7SMG6"/>
<evidence type="ECO:0000256" key="2">
    <source>
        <dbReference type="ARBA" id="ARBA00004496"/>
    </source>
</evidence>
<dbReference type="GO" id="GO:2001061">
    <property type="term" value="P:D-glycero-D-manno-heptose 7-phosphate biosynthetic process"/>
    <property type="evidence" value="ECO:0007669"/>
    <property type="project" value="UniProtKB-UniPathway"/>
</dbReference>
<comment type="function">
    <text evidence="9">Catalyzes the isomerization of sedoheptulose 7-phosphate in D-glycero-D-manno-heptose 7-phosphate.</text>
</comment>
<comment type="pathway">
    <text evidence="9">Carbohydrate biosynthesis; D-glycero-D-manno-heptose 7-phosphate biosynthesis; D-glycero-alpha-D-manno-heptose 7-phosphate and D-glycero-beta-D-manno-heptose 7-phosphate from sedoheptulose 7-phosphate: step 1/1.</text>
</comment>
<comment type="caution">
    <text evidence="11">The sequence shown here is derived from an EMBL/GenBank/DDBJ whole genome shotgun (WGS) entry which is preliminary data.</text>
</comment>
<comment type="similarity">
    <text evidence="3 9">Belongs to the SIS family. GmhA subfamily.</text>
</comment>
<feature type="binding site" evidence="9">
    <location>
        <begin position="96"/>
        <end position="97"/>
    </location>
    <ligand>
        <name>substrate</name>
    </ligand>
</feature>
<organism evidence="11 12">
    <name type="scientific">Candidatus Schekmanbacteria bacterium RIFCSPLOWO2_12_FULL_38_15</name>
    <dbReference type="NCBI Taxonomy" id="1817883"/>
    <lineage>
        <taxon>Bacteria</taxon>
        <taxon>Candidatus Schekmaniibacteriota</taxon>
    </lineage>
</organism>
<evidence type="ECO:0000259" key="10">
    <source>
        <dbReference type="PROSITE" id="PS51464"/>
    </source>
</evidence>
<keyword evidence="8 9" id="KW-0119">Carbohydrate metabolism</keyword>
<dbReference type="InterPro" id="IPR050099">
    <property type="entry name" value="SIS_GmhA/DiaA_subfam"/>
</dbReference>
<dbReference type="GO" id="GO:0008270">
    <property type="term" value="F:zinc ion binding"/>
    <property type="evidence" value="ECO:0007669"/>
    <property type="project" value="UniProtKB-UniRule"/>
</dbReference>
<feature type="binding site" evidence="9">
    <location>
        <position position="175"/>
    </location>
    <ligand>
        <name>substrate</name>
    </ligand>
</feature>
<dbReference type="Pfam" id="PF13580">
    <property type="entry name" value="SIS_2"/>
    <property type="match status" value="1"/>
</dbReference>
<dbReference type="InterPro" id="IPR004515">
    <property type="entry name" value="Phosphoheptose_Isoase"/>
</dbReference>
<evidence type="ECO:0000256" key="1">
    <source>
        <dbReference type="ARBA" id="ARBA00000348"/>
    </source>
</evidence>
<comment type="subcellular location">
    <subcellularLocation>
        <location evidence="2 9">Cytoplasm</location>
    </subcellularLocation>
</comment>
<dbReference type="InterPro" id="IPR046348">
    <property type="entry name" value="SIS_dom_sf"/>
</dbReference>
<feature type="binding site" evidence="9">
    <location>
        <position position="67"/>
    </location>
    <ligand>
        <name>Zn(2+)</name>
        <dbReference type="ChEBI" id="CHEBI:29105"/>
    </ligand>
</feature>
<evidence type="ECO:0000256" key="6">
    <source>
        <dbReference type="ARBA" id="ARBA00022833"/>
    </source>
</evidence>
<dbReference type="GO" id="GO:0008968">
    <property type="term" value="F:D-sedoheptulose 7-phosphate isomerase activity"/>
    <property type="evidence" value="ECO:0007669"/>
    <property type="project" value="UniProtKB-UniRule"/>
</dbReference>
<protein>
    <recommendedName>
        <fullName evidence="9">Phosphoheptose isomerase</fullName>
        <ecNumber evidence="9">5.3.1.28</ecNumber>
    </recommendedName>
    <alternativeName>
        <fullName evidence="9">Sedoheptulose 7-phosphate isomerase</fullName>
    </alternativeName>
</protein>
<feature type="binding site" evidence="9">
    <location>
        <position position="175"/>
    </location>
    <ligand>
        <name>Zn(2+)</name>
        <dbReference type="ChEBI" id="CHEBI:29105"/>
    </ligand>
</feature>
<evidence type="ECO:0000313" key="12">
    <source>
        <dbReference type="Proteomes" id="UP000178082"/>
    </source>
</evidence>
<dbReference type="Gene3D" id="3.40.50.10490">
    <property type="entry name" value="Glucose-6-phosphate isomerase like protein, domain 1"/>
    <property type="match status" value="1"/>
</dbReference>
<dbReference type="InterPro" id="IPR035461">
    <property type="entry name" value="GmhA/DiaA"/>
</dbReference>
<proteinExistence type="inferred from homology"/>
<dbReference type="EMBL" id="MGDI01000012">
    <property type="protein sequence ID" value="OGL54397.1"/>
    <property type="molecule type" value="Genomic_DNA"/>
</dbReference>
<evidence type="ECO:0000256" key="8">
    <source>
        <dbReference type="ARBA" id="ARBA00023277"/>
    </source>
</evidence>
<sequence length="195" mass="21451">MEKMPDFWRDRMVQHINMIKSLSENESILRVLNNISEVIISSYISGGKLLICGNGGSAADSQHIATELVSRFLKERKALDAEALTVNTSSITAIGNDYCFEKVFSRQVEAKGKAGDILLGISTSGNAKNIIEAIRVAKSMDIITIGLTGNNKDSLICKLSDYCICVPSDLTPRIQEAHILIGHMLCEFIENKLFN</sequence>
<evidence type="ECO:0000256" key="3">
    <source>
        <dbReference type="ARBA" id="ARBA00009894"/>
    </source>
</evidence>
<feature type="binding site" evidence="9">
    <location>
        <position position="183"/>
    </location>
    <ligand>
        <name>Zn(2+)</name>
        <dbReference type="ChEBI" id="CHEBI:29105"/>
    </ligand>
</feature>
<dbReference type="PANTHER" id="PTHR30390:SF6">
    <property type="entry name" value="DNAA INITIATOR-ASSOCIATING PROTEIN DIAA"/>
    <property type="match status" value="1"/>
</dbReference>
<comment type="catalytic activity">
    <reaction evidence="1 9">
        <text>2 D-sedoheptulose 7-phosphate = D-glycero-alpha-D-manno-heptose 7-phosphate + D-glycero-beta-D-manno-heptose 7-phosphate</text>
        <dbReference type="Rhea" id="RHEA:27489"/>
        <dbReference type="ChEBI" id="CHEBI:57483"/>
        <dbReference type="ChEBI" id="CHEBI:60203"/>
        <dbReference type="ChEBI" id="CHEBI:60204"/>
        <dbReference type="EC" id="5.3.1.28"/>
    </reaction>
</comment>